<sequence length="44" mass="5396">MDDSREYDRLATHFTEKERTDLTYVIAMINVWNRFSVGFRREPE</sequence>
<proteinExistence type="predicted"/>
<evidence type="ECO:0000313" key="2">
    <source>
        <dbReference type="Proteomes" id="UP000644441"/>
    </source>
</evidence>
<evidence type="ECO:0000313" key="1">
    <source>
        <dbReference type="EMBL" id="MBF5051446.1"/>
    </source>
</evidence>
<keyword evidence="2" id="KW-1185">Reference proteome</keyword>
<dbReference type="InterPro" id="IPR029032">
    <property type="entry name" value="AhpD-like"/>
</dbReference>
<dbReference type="Gene3D" id="1.20.1290.10">
    <property type="entry name" value="AhpD-like"/>
    <property type="match status" value="1"/>
</dbReference>
<dbReference type="SUPFAM" id="SSF69118">
    <property type="entry name" value="AhpD-like"/>
    <property type="match status" value="1"/>
</dbReference>
<reference evidence="1 2" key="1">
    <citation type="submission" date="2012-09" db="EMBL/GenBank/DDBJ databases">
        <title>Genome Sequence of alkane-degrading Bacterium Alcanivorax venustensis ISO4.</title>
        <authorList>
            <person name="Lai Q."/>
            <person name="Shao Z."/>
        </authorList>
    </citation>
    <scope>NUCLEOTIDE SEQUENCE [LARGE SCALE GENOMIC DNA]</scope>
    <source>
        <strain evidence="1 2">ISO4</strain>
    </source>
</reference>
<dbReference type="Proteomes" id="UP000644441">
    <property type="component" value="Unassembled WGS sequence"/>
</dbReference>
<comment type="caution">
    <text evidence="1">The sequence shown here is derived from an EMBL/GenBank/DDBJ whole genome shotgun (WGS) entry which is preliminary data.</text>
</comment>
<dbReference type="RefSeq" id="WP_267254072.1">
    <property type="nucleotide sequence ID" value="NZ_ARXR01000001.1"/>
</dbReference>
<gene>
    <name evidence="1" type="ORF">ISO4_00048</name>
</gene>
<protein>
    <submittedName>
        <fullName evidence="1">Alkylhydroperoxidase</fullName>
    </submittedName>
</protein>
<dbReference type="EMBL" id="ARXR01000001">
    <property type="protein sequence ID" value="MBF5051446.1"/>
    <property type="molecule type" value="Genomic_DNA"/>
</dbReference>
<accession>A0ABS0ABE8</accession>
<name>A0ABS0ABE8_9GAMM</name>
<organism evidence="1 2">
    <name type="scientific">Alloalcanivorax venustensis ISO4</name>
    <dbReference type="NCBI Taxonomy" id="1177184"/>
    <lineage>
        <taxon>Bacteria</taxon>
        <taxon>Pseudomonadati</taxon>
        <taxon>Pseudomonadota</taxon>
        <taxon>Gammaproteobacteria</taxon>
        <taxon>Oceanospirillales</taxon>
        <taxon>Alcanivoracaceae</taxon>
        <taxon>Alloalcanivorax</taxon>
    </lineage>
</organism>